<evidence type="ECO:0000256" key="6">
    <source>
        <dbReference type="ARBA" id="ARBA00023146"/>
    </source>
</evidence>
<evidence type="ECO:0000256" key="5">
    <source>
        <dbReference type="ARBA" id="ARBA00022917"/>
    </source>
</evidence>
<keyword evidence="6 8" id="KW-0030">Aminoacyl-tRNA synthetase</keyword>
<dbReference type="InterPro" id="IPR009080">
    <property type="entry name" value="tRNAsynth_Ia_anticodon-bd"/>
</dbReference>
<dbReference type="PRINTS" id="PR01038">
    <property type="entry name" value="TRNASYNTHARG"/>
</dbReference>
<protein>
    <recommendedName>
        <fullName evidence="8">Arginine--tRNA ligase</fullName>
        <ecNumber evidence="8">6.1.1.19</ecNumber>
    </recommendedName>
    <alternativeName>
        <fullName evidence="8">Arginyl-tRNA synthetase</fullName>
        <shortName evidence="8">ArgRS</shortName>
    </alternativeName>
</protein>
<dbReference type="InterPro" id="IPR005148">
    <property type="entry name" value="Arg-tRNA-synth_N"/>
</dbReference>
<dbReference type="SMART" id="SM00836">
    <property type="entry name" value="DALR_1"/>
    <property type="match status" value="1"/>
</dbReference>
<dbReference type="InterPro" id="IPR036695">
    <property type="entry name" value="Arg-tRNA-synth_N_sf"/>
</dbReference>
<dbReference type="CDD" id="cd07956">
    <property type="entry name" value="Anticodon_Ia_Arg"/>
    <property type="match status" value="1"/>
</dbReference>
<evidence type="ECO:0000256" key="3">
    <source>
        <dbReference type="ARBA" id="ARBA00022741"/>
    </source>
</evidence>
<comment type="caution">
    <text evidence="12">The sequence shown here is derived from an EMBL/GenBank/DDBJ whole genome shotgun (WGS) entry which is preliminary data.</text>
</comment>
<dbReference type="GO" id="GO:0004814">
    <property type="term" value="F:arginine-tRNA ligase activity"/>
    <property type="evidence" value="ECO:0007669"/>
    <property type="project" value="UniProtKB-EC"/>
</dbReference>
<dbReference type="Pfam" id="PF03485">
    <property type="entry name" value="Arg_tRNA_synt_N"/>
    <property type="match status" value="1"/>
</dbReference>
<keyword evidence="8" id="KW-0963">Cytoplasm</keyword>
<sequence>MKQEWKAFARAIAAASKREASVEEVEALLERPRDPAHGDVAFPCFRWAKKWKQPPQAIAQMLAEQISHPKWEQVEAVGPYVNVRFNRERVTQEVLSRILHEQGSYGSSYRGEGKTVVIDFSSPNIAKPFSMGHLRSTVIGHSLVRIARKQGFRVEGVNHLGDWGTQFGKLIAAFRRWGSEEAVKADPIRELLRLYVRFHEEMTANPELEEEGRRWFKKLEDGDSEAQHLWHWFRKESLREFHRIYDWMGVTIDHDHGEAFYNDRMGPVVDALREMGLLRHSEGAQVVDLTEEGLPPCLITKSDGATLYATRDLAAALYRRETFGFDYAWYVTGREQAVHFRQVFAVLKRMGHVWADRMEHIPFGMMLQNGKKMSTRKGNVVLLEEVLQQAVARAQKLIEQKNGTLADPEETARQVGIGAVIFHDLKHDRLHDVEFSLDQMLHFDGETGPYLQYTHARACSLLRKGKAANVVPGSLSLPVVMEESWRVVTYLSDFPAVAAQAFDYRDPSRIARYLLQLGQAFNHYYAHVHILQEDGGKEARLALVSAVAIVLKEGLHLLGMEAPEEV</sequence>
<evidence type="ECO:0000259" key="11">
    <source>
        <dbReference type="SMART" id="SM01016"/>
    </source>
</evidence>
<evidence type="ECO:0000256" key="4">
    <source>
        <dbReference type="ARBA" id="ARBA00022840"/>
    </source>
</evidence>
<evidence type="ECO:0000256" key="1">
    <source>
        <dbReference type="ARBA" id="ARBA00005594"/>
    </source>
</evidence>
<reference evidence="12 13" key="1">
    <citation type="submission" date="2023-07" db="EMBL/GenBank/DDBJ databases">
        <title>Genomic Encyclopedia of Type Strains, Phase IV (KMG-IV): sequencing the most valuable type-strain genomes for metagenomic binning, comparative biology and taxonomic classification.</title>
        <authorList>
            <person name="Goeker M."/>
        </authorList>
    </citation>
    <scope>NUCLEOTIDE SEQUENCE [LARGE SCALE GENOMIC DNA]</scope>
    <source>
        <strain evidence="12 13">DSM 45903</strain>
    </source>
</reference>
<comment type="subcellular location">
    <subcellularLocation>
        <location evidence="8">Cytoplasm</location>
    </subcellularLocation>
</comment>
<evidence type="ECO:0000256" key="7">
    <source>
        <dbReference type="ARBA" id="ARBA00049339"/>
    </source>
</evidence>
<dbReference type="NCBIfam" id="TIGR00456">
    <property type="entry name" value="argS"/>
    <property type="match status" value="1"/>
</dbReference>
<dbReference type="SMART" id="SM01016">
    <property type="entry name" value="Arg_tRNA_synt_N"/>
    <property type="match status" value="1"/>
</dbReference>
<evidence type="ECO:0000313" key="13">
    <source>
        <dbReference type="Proteomes" id="UP001185012"/>
    </source>
</evidence>
<dbReference type="SUPFAM" id="SSF55190">
    <property type="entry name" value="Arginyl-tRNA synthetase (ArgRS), N-terminal 'additional' domain"/>
    <property type="match status" value="1"/>
</dbReference>
<evidence type="ECO:0000256" key="2">
    <source>
        <dbReference type="ARBA" id="ARBA00022598"/>
    </source>
</evidence>
<keyword evidence="5 8" id="KW-0648">Protein biosynthesis</keyword>
<dbReference type="InterPro" id="IPR035684">
    <property type="entry name" value="ArgRS_core"/>
</dbReference>
<name>A0ABU1IMR7_9BACL</name>
<dbReference type="HAMAP" id="MF_00123">
    <property type="entry name" value="Arg_tRNA_synth"/>
    <property type="match status" value="1"/>
</dbReference>
<dbReference type="Proteomes" id="UP001185012">
    <property type="component" value="Unassembled WGS sequence"/>
</dbReference>
<dbReference type="Gene3D" id="3.30.1360.70">
    <property type="entry name" value="Arginyl tRNA synthetase N-terminal domain"/>
    <property type="match status" value="1"/>
</dbReference>
<dbReference type="Pfam" id="PF05746">
    <property type="entry name" value="DALR_1"/>
    <property type="match status" value="1"/>
</dbReference>
<evidence type="ECO:0000256" key="8">
    <source>
        <dbReference type="HAMAP-Rule" id="MF_00123"/>
    </source>
</evidence>
<dbReference type="CDD" id="cd00671">
    <property type="entry name" value="ArgRS_core"/>
    <property type="match status" value="1"/>
</dbReference>
<keyword evidence="2 8" id="KW-0436">Ligase</keyword>
<dbReference type="InterPro" id="IPR014729">
    <property type="entry name" value="Rossmann-like_a/b/a_fold"/>
</dbReference>
<dbReference type="InterPro" id="IPR008909">
    <property type="entry name" value="DALR_anticod-bd"/>
</dbReference>
<comment type="subunit">
    <text evidence="8">Monomer.</text>
</comment>
<feature type="short sequence motif" description="'HIGH' region" evidence="8">
    <location>
        <begin position="123"/>
        <end position="133"/>
    </location>
</feature>
<keyword evidence="4 8" id="KW-0067">ATP-binding</keyword>
<dbReference type="Pfam" id="PF00750">
    <property type="entry name" value="tRNA-synt_1d"/>
    <property type="match status" value="1"/>
</dbReference>
<dbReference type="SUPFAM" id="SSF47323">
    <property type="entry name" value="Anticodon-binding domain of a subclass of class I aminoacyl-tRNA synthetases"/>
    <property type="match status" value="1"/>
</dbReference>
<dbReference type="InterPro" id="IPR001278">
    <property type="entry name" value="Arg-tRNA-ligase"/>
</dbReference>
<dbReference type="EC" id="6.1.1.19" evidence="8"/>
<accession>A0ABU1IMR7</accession>
<comment type="similarity">
    <text evidence="1 8 9">Belongs to the class-I aminoacyl-tRNA synthetase family.</text>
</comment>
<gene>
    <name evidence="8" type="primary">argS</name>
    <name evidence="12" type="ORF">JOE21_001457</name>
</gene>
<comment type="catalytic activity">
    <reaction evidence="7 8">
        <text>tRNA(Arg) + L-arginine + ATP = L-arginyl-tRNA(Arg) + AMP + diphosphate</text>
        <dbReference type="Rhea" id="RHEA:20301"/>
        <dbReference type="Rhea" id="RHEA-COMP:9658"/>
        <dbReference type="Rhea" id="RHEA-COMP:9673"/>
        <dbReference type="ChEBI" id="CHEBI:30616"/>
        <dbReference type="ChEBI" id="CHEBI:32682"/>
        <dbReference type="ChEBI" id="CHEBI:33019"/>
        <dbReference type="ChEBI" id="CHEBI:78442"/>
        <dbReference type="ChEBI" id="CHEBI:78513"/>
        <dbReference type="ChEBI" id="CHEBI:456215"/>
        <dbReference type="EC" id="6.1.1.19"/>
    </reaction>
</comment>
<dbReference type="PANTHER" id="PTHR11956">
    <property type="entry name" value="ARGINYL-TRNA SYNTHETASE"/>
    <property type="match status" value="1"/>
</dbReference>
<feature type="domain" description="Arginyl tRNA synthetase N-terminal" evidence="11">
    <location>
        <begin position="6"/>
        <end position="85"/>
    </location>
</feature>
<proteinExistence type="inferred from homology"/>
<dbReference type="Gene3D" id="1.10.730.10">
    <property type="entry name" value="Isoleucyl-tRNA Synthetase, Domain 1"/>
    <property type="match status" value="1"/>
</dbReference>
<feature type="domain" description="DALR anticodon binding" evidence="10">
    <location>
        <begin position="451"/>
        <end position="566"/>
    </location>
</feature>
<dbReference type="EMBL" id="JAVDQG010000003">
    <property type="protein sequence ID" value="MDR6225459.1"/>
    <property type="molecule type" value="Genomic_DNA"/>
</dbReference>
<keyword evidence="13" id="KW-1185">Reference proteome</keyword>
<evidence type="ECO:0000313" key="12">
    <source>
        <dbReference type="EMBL" id="MDR6225459.1"/>
    </source>
</evidence>
<dbReference type="Gene3D" id="3.40.50.620">
    <property type="entry name" value="HUPs"/>
    <property type="match status" value="1"/>
</dbReference>
<keyword evidence="3 8" id="KW-0547">Nucleotide-binding</keyword>
<evidence type="ECO:0000259" key="10">
    <source>
        <dbReference type="SMART" id="SM00836"/>
    </source>
</evidence>
<evidence type="ECO:0000256" key="9">
    <source>
        <dbReference type="RuleBase" id="RU363038"/>
    </source>
</evidence>
<organism evidence="12 13">
    <name type="scientific">Desmospora profundinema</name>
    <dbReference type="NCBI Taxonomy" id="1571184"/>
    <lineage>
        <taxon>Bacteria</taxon>
        <taxon>Bacillati</taxon>
        <taxon>Bacillota</taxon>
        <taxon>Bacilli</taxon>
        <taxon>Bacillales</taxon>
        <taxon>Thermoactinomycetaceae</taxon>
        <taxon>Desmospora</taxon>
    </lineage>
</organism>
<dbReference type="PANTHER" id="PTHR11956:SF5">
    <property type="entry name" value="ARGININE--TRNA LIGASE, CYTOPLASMIC"/>
    <property type="match status" value="1"/>
</dbReference>
<dbReference type="SUPFAM" id="SSF52374">
    <property type="entry name" value="Nucleotidylyl transferase"/>
    <property type="match status" value="1"/>
</dbReference>